<evidence type="ECO:0000256" key="2">
    <source>
        <dbReference type="ARBA" id="ARBA00023315"/>
    </source>
</evidence>
<dbReference type="Proteomes" id="UP000634136">
    <property type="component" value="Unassembled WGS sequence"/>
</dbReference>
<accession>A0A834W1K1</accession>
<evidence type="ECO:0000313" key="4">
    <source>
        <dbReference type="Proteomes" id="UP000634136"/>
    </source>
</evidence>
<evidence type="ECO:0000256" key="1">
    <source>
        <dbReference type="ARBA" id="ARBA00022679"/>
    </source>
</evidence>
<dbReference type="Gene3D" id="3.30.559.10">
    <property type="entry name" value="Chloramphenicol acetyltransferase-like domain"/>
    <property type="match status" value="2"/>
</dbReference>
<protein>
    <submittedName>
        <fullName evidence="3">Coumaroyl-CoA:anthocyanidin 3-O-glucoside-6''-O-coumaroyltransferase 1-like</fullName>
    </submittedName>
</protein>
<keyword evidence="2" id="KW-0012">Acyltransferase</keyword>
<gene>
    <name evidence="3" type="ORF">G2W53_038043</name>
</gene>
<dbReference type="InterPro" id="IPR051504">
    <property type="entry name" value="Plant_metabolite_acyltrans"/>
</dbReference>
<organism evidence="3 4">
    <name type="scientific">Senna tora</name>
    <dbReference type="NCBI Taxonomy" id="362788"/>
    <lineage>
        <taxon>Eukaryota</taxon>
        <taxon>Viridiplantae</taxon>
        <taxon>Streptophyta</taxon>
        <taxon>Embryophyta</taxon>
        <taxon>Tracheophyta</taxon>
        <taxon>Spermatophyta</taxon>
        <taxon>Magnoliopsida</taxon>
        <taxon>eudicotyledons</taxon>
        <taxon>Gunneridae</taxon>
        <taxon>Pentapetalae</taxon>
        <taxon>rosids</taxon>
        <taxon>fabids</taxon>
        <taxon>Fabales</taxon>
        <taxon>Fabaceae</taxon>
        <taxon>Caesalpinioideae</taxon>
        <taxon>Cassia clade</taxon>
        <taxon>Senna</taxon>
    </lineage>
</organism>
<dbReference type="EMBL" id="JAAIUW010000012">
    <property type="protein sequence ID" value="KAF7805882.1"/>
    <property type="molecule type" value="Genomic_DNA"/>
</dbReference>
<keyword evidence="4" id="KW-1185">Reference proteome</keyword>
<sequence>MNAMAVPTDVKILNHFEVAPPPASVSSTTLPLSFLDIPWLNCLPMERLFFYQHPHPTHHFIQTILPTLTHSLSLALRHFFPFASLFISTPCPHKPHILYVDAQSSVPLTLAESSADFNYLIADYPRHVTDLHPLIPTLPPARVLDDGSQAYPLMAIQFTVFPGSGFSIGVIFRHVAADGKSFHHFMKSWASICRNRGTEEMQEIDAEPIHDRVSVQDPDELEEFFLNWWWNVGKNRMMEVKSDIFINKVRATIVLRRAQIEKLKNWVSELANTTKVSSFVATCSLIWVCLLKSEEKEGDGEEDDDKPCCFVFSADCRNRYGLSIPETYFGNCLAFCYVGVKRKVVVGEFGLGEAAKAIGNKVKEMEREGLGGAKKWVEYWKEMGSGLHKVIVGASPRFKVYETDFGWGKVKKSEVVHTDKLGIISLAESRDEEGGIEIGLSLPKDQMERFNVILNKCLGSM</sequence>
<dbReference type="OrthoDB" id="1862401at2759"/>
<dbReference type="InterPro" id="IPR023213">
    <property type="entry name" value="CAT-like_dom_sf"/>
</dbReference>
<dbReference type="PANTHER" id="PTHR31625">
    <property type="match status" value="1"/>
</dbReference>
<name>A0A834W1K1_9FABA</name>
<keyword evidence="1 3" id="KW-0808">Transferase</keyword>
<reference evidence="3" key="1">
    <citation type="submission" date="2020-09" db="EMBL/GenBank/DDBJ databases">
        <title>Genome-Enabled Discovery of Anthraquinone Biosynthesis in Senna tora.</title>
        <authorList>
            <person name="Kang S.-H."/>
            <person name="Pandey R.P."/>
            <person name="Lee C.-M."/>
            <person name="Sim J.-S."/>
            <person name="Jeong J.-T."/>
            <person name="Choi B.-S."/>
            <person name="Jung M."/>
            <person name="Ginzburg D."/>
            <person name="Zhao K."/>
            <person name="Won S.Y."/>
            <person name="Oh T.-J."/>
            <person name="Yu Y."/>
            <person name="Kim N.-H."/>
            <person name="Lee O.R."/>
            <person name="Lee T.-H."/>
            <person name="Bashyal P."/>
            <person name="Kim T.-S."/>
            <person name="Lee W.-H."/>
            <person name="Kawkins C."/>
            <person name="Kim C.-K."/>
            <person name="Kim J.S."/>
            <person name="Ahn B.O."/>
            <person name="Rhee S.Y."/>
            <person name="Sohng J.K."/>
        </authorList>
    </citation>
    <scope>NUCLEOTIDE SEQUENCE</scope>
    <source>
        <tissue evidence="3">Leaf</tissue>
    </source>
</reference>
<dbReference type="AlphaFoldDB" id="A0A834W1K1"/>
<comment type="caution">
    <text evidence="3">The sequence shown here is derived from an EMBL/GenBank/DDBJ whole genome shotgun (WGS) entry which is preliminary data.</text>
</comment>
<evidence type="ECO:0000313" key="3">
    <source>
        <dbReference type="EMBL" id="KAF7805882.1"/>
    </source>
</evidence>
<dbReference type="GO" id="GO:0016747">
    <property type="term" value="F:acyltransferase activity, transferring groups other than amino-acyl groups"/>
    <property type="evidence" value="ECO:0007669"/>
    <property type="project" value="UniProtKB-ARBA"/>
</dbReference>
<dbReference type="Pfam" id="PF02458">
    <property type="entry name" value="Transferase"/>
    <property type="match status" value="1"/>
</dbReference>
<proteinExistence type="predicted"/>